<name>A0A1M6BMN7_9FIRM</name>
<proteinExistence type="predicted"/>
<dbReference type="AlphaFoldDB" id="A0A1M6BMN7"/>
<accession>A0A1M6BMN7</accession>
<protein>
    <submittedName>
        <fullName evidence="1">Uncharacterized protein</fullName>
    </submittedName>
</protein>
<evidence type="ECO:0000313" key="1">
    <source>
        <dbReference type="EMBL" id="SHI49818.1"/>
    </source>
</evidence>
<organism evidence="1 2">
    <name type="scientific">Propionispora hippei DSM 15287</name>
    <dbReference type="NCBI Taxonomy" id="1123003"/>
    <lineage>
        <taxon>Bacteria</taxon>
        <taxon>Bacillati</taxon>
        <taxon>Bacillota</taxon>
        <taxon>Negativicutes</taxon>
        <taxon>Selenomonadales</taxon>
        <taxon>Sporomusaceae</taxon>
        <taxon>Propionispora</taxon>
    </lineage>
</organism>
<reference evidence="1 2" key="1">
    <citation type="submission" date="2016-11" db="EMBL/GenBank/DDBJ databases">
        <authorList>
            <person name="Varghese N."/>
            <person name="Submissions S."/>
        </authorList>
    </citation>
    <scope>NUCLEOTIDE SEQUENCE [LARGE SCALE GENOMIC DNA]</scope>
    <source>
        <strain evidence="1 2">DSM 15287</strain>
    </source>
</reference>
<evidence type="ECO:0000313" key="2">
    <source>
        <dbReference type="Proteomes" id="UP000322917"/>
    </source>
</evidence>
<dbReference type="Proteomes" id="UP000322917">
    <property type="component" value="Unassembled WGS sequence"/>
</dbReference>
<dbReference type="EMBL" id="FQZD01000005">
    <property type="protein sequence ID" value="SHI49818.1"/>
    <property type="molecule type" value="Genomic_DNA"/>
</dbReference>
<dbReference type="OrthoDB" id="1683208at2"/>
<sequence length="95" mass="11459">MYVKGNYYPKYDCDYMKECHHHMKDDCYKDDCQEHQQVCCDIPPLPKPEKECVKTFKCVYRLYKVCHYRVFKICPVCSHEFDVVLHHGRCPKCMG</sequence>
<gene>
    <name evidence="1" type="ORF">SAMN02745170_00453</name>
</gene>
<keyword evidence="2" id="KW-1185">Reference proteome</keyword>